<evidence type="ECO:0000313" key="5">
    <source>
        <dbReference type="Proteomes" id="UP001627408"/>
    </source>
</evidence>
<comment type="similarity">
    <text evidence="1 2">Belongs to the small heat shock protein (HSP20) family.</text>
</comment>
<dbReference type="InterPro" id="IPR002068">
    <property type="entry name" value="A-crystallin/Hsp20_dom"/>
</dbReference>
<proteinExistence type="inferred from homology"/>
<dbReference type="PROSITE" id="PS01031">
    <property type="entry name" value="SHSP"/>
    <property type="match status" value="1"/>
</dbReference>
<dbReference type="PANTHER" id="PTHR11527">
    <property type="entry name" value="HEAT-SHOCK PROTEIN 20 FAMILY MEMBER"/>
    <property type="match status" value="1"/>
</dbReference>
<accession>A0ABW8UVC6</accession>
<dbReference type="SUPFAM" id="SSF49764">
    <property type="entry name" value="HSP20-like chaperones"/>
    <property type="match status" value="1"/>
</dbReference>
<name>A0ABW8UVC6_9RHOB</name>
<keyword evidence="5" id="KW-1185">Reference proteome</keyword>
<gene>
    <name evidence="4" type="ORF">ACERZ8_14940</name>
</gene>
<sequence length="161" mass="17799">MSRPSLPQSREDAMSHAFFPSFQKEMNRLLDQFRSGFPMLDDDARQASSETAFPAIDVVETDDGFGISAEVPGVKEEDLEVSVSGQTLILKGEKSAEHESEQDSFHLVERRYGSFRRQIPLGFTPEEGTVDAEFADGILKLHIAKPAAAKAAVQKIDIKKT</sequence>
<dbReference type="InterPro" id="IPR008978">
    <property type="entry name" value="HSP20-like_chaperone"/>
</dbReference>
<evidence type="ECO:0000256" key="1">
    <source>
        <dbReference type="PROSITE-ProRule" id="PRU00285"/>
    </source>
</evidence>
<dbReference type="CDD" id="cd06464">
    <property type="entry name" value="ACD_sHsps-like"/>
    <property type="match status" value="1"/>
</dbReference>
<reference evidence="4 5" key="1">
    <citation type="submission" date="2024-08" db="EMBL/GenBank/DDBJ databases">
        <title>Tateyamaria sp. nov., isolated from marine algae.</title>
        <authorList>
            <person name="Choi B.J."/>
            <person name="Kim J.M."/>
            <person name="Lee J.K."/>
            <person name="Choi D.G."/>
            <person name="Bayburt H."/>
            <person name="Baek J.H."/>
            <person name="Han D.M."/>
            <person name="Jeon C.O."/>
        </authorList>
    </citation>
    <scope>NUCLEOTIDE SEQUENCE [LARGE SCALE GENOMIC DNA]</scope>
    <source>
        <strain evidence="4 5">KMU-156</strain>
    </source>
</reference>
<dbReference type="Pfam" id="PF00011">
    <property type="entry name" value="HSP20"/>
    <property type="match status" value="1"/>
</dbReference>
<dbReference type="InterPro" id="IPR031107">
    <property type="entry name" value="Small_HSP"/>
</dbReference>
<organism evidence="4 5">
    <name type="scientific">Tateyamaria armeniaca</name>
    <dbReference type="NCBI Taxonomy" id="2518930"/>
    <lineage>
        <taxon>Bacteria</taxon>
        <taxon>Pseudomonadati</taxon>
        <taxon>Pseudomonadota</taxon>
        <taxon>Alphaproteobacteria</taxon>
        <taxon>Rhodobacterales</taxon>
        <taxon>Roseobacteraceae</taxon>
        <taxon>Tateyamaria</taxon>
    </lineage>
</organism>
<evidence type="ECO:0000256" key="2">
    <source>
        <dbReference type="RuleBase" id="RU003616"/>
    </source>
</evidence>
<dbReference type="Gene3D" id="2.60.40.790">
    <property type="match status" value="1"/>
</dbReference>
<evidence type="ECO:0000313" key="4">
    <source>
        <dbReference type="EMBL" id="MFL4471113.1"/>
    </source>
</evidence>
<dbReference type="EMBL" id="JBHDIY010000002">
    <property type="protein sequence ID" value="MFL4471113.1"/>
    <property type="molecule type" value="Genomic_DNA"/>
</dbReference>
<evidence type="ECO:0000259" key="3">
    <source>
        <dbReference type="PROSITE" id="PS01031"/>
    </source>
</evidence>
<feature type="domain" description="SHSP" evidence="3">
    <location>
        <begin position="47"/>
        <end position="161"/>
    </location>
</feature>
<comment type="caution">
    <text evidence="4">The sequence shown here is derived from an EMBL/GenBank/DDBJ whole genome shotgun (WGS) entry which is preliminary data.</text>
</comment>
<dbReference type="RefSeq" id="WP_407592946.1">
    <property type="nucleotide sequence ID" value="NZ_JBHDIY010000002.1"/>
</dbReference>
<protein>
    <submittedName>
        <fullName evidence="4">Hsp20/alpha crystallin family protein</fullName>
    </submittedName>
</protein>
<dbReference type="Proteomes" id="UP001627408">
    <property type="component" value="Unassembled WGS sequence"/>
</dbReference>